<dbReference type="RefSeq" id="WP_050059745.1">
    <property type="nucleotide sequence ID" value="NZ_JACHEK010000005.1"/>
</dbReference>
<gene>
    <name evidence="2" type="ORF">HNQ77_002625</name>
</gene>
<dbReference type="EMBL" id="JACHEK010000005">
    <property type="protein sequence ID" value="MBB6144669.1"/>
    <property type="molecule type" value="Genomic_DNA"/>
</dbReference>
<dbReference type="GO" id="GO:0030246">
    <property type="term" value="F:carbohydrate binding"/>
    <property type="evidence" value="ECO:0007669"/>
    <property type="project" value="InterPro"/>
</dbReference>
<dbReference type="AlphaFoldDB" id="A0A841JY61"/>
<proteinExistence type="predicted"/>
<organism evidence="2 3">
    <name type="scientific">Silvibacterium bohemicum</name>
    <dbReference type="NCBI Taxonomy" id="1577686"/>
    <lineage>
        <taxon>Bacteria</taxon>
        <taxon>Pseudomonadati</taxon>
        <taxon>Acidobacteriota</taxon>
        <taxon>Terriglobia</taxon>
        <taxon>Terriglobales</taxon>
        <taxon>Acidobacteriaceae</taxon>
        <taxon>Silvibacterium</taxon>
    </lineage>
</organism>
<evidence type="ECO:0000313" key="2">
    <source>
        <dbReference type="EMBL" id="MBB6144669.1"/>
    </source>
</evidence>
<evidence type="ECO:0008006" key="4">
    <source>
        <dbReference type="Google" id="ProtNLM"/>
    </source>
</evidence>
<dbReference type="SUPFAM" id="SSF49452">
    <property type="entry name" value="Starch-binding domain-like"/>
    <property type="match status" value="1"/>
</dbReference>
<comment type="caution">
    <text evidence="2">The sequence shown here is derived from an EMBL/GenBank/DDBJ whole genome shotgun (WGS) entry which is preliminary data.</text>
</comment>
<evidence type="ECO:0000313" key="3">
    <source>
        <dbReference type="Proteomes" id="UP000538666"/>
    </source>
</evidence>
<feature type="compositionally biased region" description="Low complexity" evidence="1">
    <location>
        <begin position="59"/>
        <end position="79"/>
    </location>
</feature>
<dbReference type="Gene3D" id="2.60.40.1120">
    <property type="entry name" value="Carboxypeptidase-like, regulatory domain"/>
    <property type="match status" value="1"/>
</dbReference>
<sequence length="385" mass="41219">MELIAIEANLVRKLNGPRLRFHRGIPILMSLAICWPATCAWPQQQSASGLDMASDASFSSAPEARQAPAQQAPSQFSGSVHGTVVDREGTVYEGVRVQLADTVSLGQSPREATTDSYGSFVFTGLPPGPFELTISSKGFATQVISGSLNLGQSYDVQPVVLLVDTAVSQVRVTASQQEIALAQFKQEEKQRVFGVIPNYFVTYAPHPAPLSTKQKFDLAWKSSIDPVTFVVAGAFAGIEQAAGSFSGYGQGAPGYAKRFGAVYADSFISTMMGGAIFPALLKQDPRYFYKGTGSTRSRVLYAISMSVMCKGDNGRWQVNYSGIIGGLAAGGVSNLYYPASNRDGAALTFENALIGVAGSAVQNIFQEFFVRKLTPKIPNYELSKP</sequence>
<name>A0A841JY61_9BACT</name>
<feature type="region of interest" description="Disordered" evidence="1">
    <location>
        <begin position="52"/>
        <end position="79"/>
    </location>
</feature>
<keyword evidence="3" id="KW-1185">Reference proteome</keyword>
<accession>A0A841JY61</accession>
<reference evidence="2 3" key="1">
    <citation type="submission" date="2020-08" db="EMBL/GenBank/DDBJ databases">
        <title>Genomic Encyclopedia of Type Strains, Phase IV (KMG-IV): sequencing the most valuable type-strain genomes for metagenomic binning, comparative biology and taxonomic classification.</title>
        <authorList>
            <person name="Goeker M."/>
        </authorList>
    </citation>
    <scope>NUCLEOTIDE SEQUENCE [LARGE SCALE GENOMIC DNA]</scope>
    <source>
        <strain evidence="2 3">DSM 103733</strain>
    </source>
</reference>
<evidence type="ECO:0000256" key="1">
    <source>
        <dbReference type="SAM" id="MobiDB-lite"/>
    </source>
</evidence>
<protein>
    <recommendedName>
        <fullName evidence="4">Carboxypeptidase regulatory-like domain-containing protein</fullName>
    </recommendedName>
</protein>
<dbReference type="Proteomes" id="UP000538666">
    <property type="component" value="Unassembled WGS sequence"/>
</dbReference>
<dbReference type="InterPro" id="IPR013784">
    <property type="entry name" value="Carb-bd-like_fold"/>
</dbReference>
<dbReference type="Pfam" id="PF13620">
    <property type="entry name" value="CarboxypepD_reg"/>
    <property type="match status" value="1"/>
</dbReference>